<feature type="transmembrane region" description="Helical" evidence="1">
    <location>
        <begin position="838"/>
        <end position="857"/>
    </location>
</feature>
<reference evidence="2" key="2">
    <citation type="submission" date="2020-09" db="EMBL/GenBank/DDBJ databases">
        <authorList>
            <person name="Sun Q."/>
            <person name="Zhou Y."/>
        </authorList>
    </citation>
    <scope>NUCLEOTIDE SEQUENCE</scope>
    <source>
        <strain evidence="2">CGMCC 1.12153</strain>
    </source>
</reference>
<dbReference type="SUPFAM" id="SSF82866">
    <property type="entry name" value="Multidrug efflux transporter AcrB transmembrane domain"/>
    <property type="match status" value="2"/>
</dbReference>
<dbReference type="RefSeq" id="WP_188377698.1">
    <property type="nucleotide sequence ID" value="NZ_BMEL01000003.1"/>
</dbReference>
<feature type="transmembrane region" description="Helical" evidence="1">
    <location>
        <begin position="519"/>
        <end position="536"/>
    </location>
</feature>
<dbReference type="Pfam" id="PF00873">
    <property type="entry name" value="ACR_tran"/>
    <property type="match status" value="1"/>
</dbReference>
<evidence type="ECO:0000313" key="3">
    <source>
        <dbReference type="Proteomes" id="UP000660110"/>
    </source>
</evidence>
<dbReference type="AlphaFoldDB" id="A0A917EW57"/>
<proteinExistence type="predicted"/>
<feature type="transmembrane region" description="Helical" evidence="1">
    <location>
        <begin position="864"/>
        <end position="884"/>
    </location>
</feature>
<dbReference type="Gene3D" id="3.30.70.1320">
    <property type="entry name" value="Multidrug efflux transporter AcrB pore domain like"/>
    <property type="match status" value="1"/>
</dbReference>
<dbReference type="InterPro" id="IPR027463">
    <property type="entry name" value="AcrB_DN_DC_subdom"/>
</dbReference>
<keyword evidence="1" id="KW-0812">Transmembrane</keyword>
<dbReference type="EMBL" id="BMEL01000003">
    <property type="protein sequence ID" value="GGF23784.1"/>
    <property type="molecule type" value="Genomic_DNA"/>
</dbReference>
<protein>
    <submittedName>
        <fullName evidence="2">Multidrug transporter AcrB</fullName>
    </submittedName>
</protein>
<dbReference type="SUPFAM" id="SSF82714">
    <property type="entry name" value="Multidrug efflux transporter AcrB TolC docking domain, DN and DC subdomains"/>
    <property type="match status" value="1"/>
</dbReference>
<sequence>MNLLRFIVKRKILVGLMVVLIFLLGSYALLKLDQELFPEVTMDGAYIEIYAGDTAAIEVERSITTPLEQQMEGIEGVEDINSTTNMGRSSFQLTFEQGEGDEVYKEVESIVNTMASDNNTIDEVEAGQYATTQGYEFYMDVSGGDTDDMSVFAEDVLEPRLESLPEVRDVSISGQAEKEVAIEFDREELTDRGLDINQVIGSIEGANNESTLGELSEDDGSPSLRWTTNLETVDDVKKIDIQTEDGFVQLDELATVSLQPLENSSFVWKNGSSDFMFVQVGRVSEATQIEMAEAVRAEVNEIRNEGLVDGFELNEMVAQADYVEESLDGVTTNILIGGILAIVILLLFLRNIRATFIIGLSIPTSILLTFASMWLFDYSFNILTLIGLGLGIGMMVDSSIVILESIYRKKEIGLANMDAVIEGTKEVATAVIASMLTTIVVFLPIGLLGGETGQFMIMLSVVVAITLISSVIVSFTLIPSLSENFLKLSQSKKTKKESRIIEKYSRIVAWTVRKKRHSLAVISIFVLMFVGSLFLVTKVPMTIMPDVFNRYSELMVDLDTGLTNDDRENIAQEMNETLSDIQDVESNYVIDMGGMFYTMINMTKEDEVTREQDEVNEEILKSLRELEDSQPIRSVESMMSAGAGGSPVQVNIKGENFEELQAISDDFTKELEGIEGIVGVASSNERTSIEQEIVLKEDEIEDAGLSESQIRQSIEQAFLERPLGEMTIEEEDVPLTVKWEEQERTGSETALLNLEVITAEGEEKLANFIELSEVETPNEITHSNGERFVSLTADIEGTDLGTVNREVQSVIDDYETKAGYSVSVAGDLEQQQELIQEMLLILGIAIFLVYLVMAVQFNHLAHPLIVMSVIPMTIVGVILGLFVTQRELSIMSGMGVIMLIGIVLNNAILYIDRTNQLRNQGFKIEDSLIEAGKNRIRPIFMTSLTTAAGMLPLALATGSSGNYQSPMATVIISGLLFATVITLLLIPAVYRLFSNARLRFWKSRRKRKKEDMIEETESAS</sequence>
<keyword evidence="3" id="KW-1185">Reference proteome</keyword>
<organism evidence="2 3">
    <name type="scientific">Halobacillus andaensis</name>
    <dbReference type="NCBI Taxonomy" id="1176239"/>
    <lineage>
        <taxon>Bacteria</taxon>
        <taxon>Bacillati</taxon>
        <taxon>Bacillota</taxon>
        <taxon>Bacilli</taxon>
        <taxon>Bacillales</taxon>
        <taxon>Bacillaceae</taxon>
        <taxon>Halobacillus</taxon>
    </lineage>
</organism>
<feature type="transmembrane region" description="Helical" evidence="1">
    <location>
        <begin position="356"/>
        <end position="376"/>
    </location>
</feature>
<dbReference type="PANTHER" id="PTHR32063:SF0">
    <property type="entry name" value="SWARMING MOTILITY PROTEIN SWRC"/>
    <property type="match status" value="1"/>
</dbReference>
<feature type="transmembrane region" description="Helical" evidence="1">
    <location>
        <begin position="890"/>
        <end position="911"/>
    </location>
</feature>
<feature type="transmembrane region" description="Helical" evidence="1">
    <location>
        <begin position="330"/>
        <end position="349"/>
    </location>
</feature>
<dbReference type="Gene3D" id="1.20.1640.10">
    <property type="entry name" value="Multidrug efflux transporter AcrB transmembrane domain"/>
    <property type="match status" value="2"/>
</dbReference>
<evidence type="ECO:0000256" key="1">
    <source>
        <dbReference type="SAM" id="Phobius"/>
    </source>
</evidence>
<accession>A0A917EW57</accession>
<feature type="transmembrane region" description="Helical" evidence="1">
    <location>
        <begin position="382"/>
        <end position="406"/>
    </location>
</feature>
<dbReference type="Proteomes" id="UP000660110">
    <property type="component" value="Unassembled WGS sequence"/>
</dbReference>
<dbReference type="Gene3D" id="3.30.70.1430">
    <property type="entry name" value="Multidrug efflux transporter AcrB pore domain"/>
    <property type="match status" value="2"/>
</dbReference>
<feature type="transmembrane region" description="Helical" evidence="1">
    <location>
        <begin position="939"/>
        <end position="958"/>
    </location>
</feature>
<name>A0A917EW57_HALAA</name>
<feature type="transmembrane region" description="Helical" evidence="1">
    <location>
        <begin position="970"/>
        <end position="993"/>
    </location>
</feature>
<dbReference type="Gene3D" id="3.30.70.1440">
    <property type="entry name" value="Multidrug efflux transporter AcrB pore domain"/>
    <property type="match status" value="1"/>
</dbReference>
<feature type="transmembrane region" description="Helical" evidence="1">
    <location>
        <begin position="12"/>
        <end position="30"/>
    </location>
</feature>
<dbReference type="CDD" id="cd06174">
    <property type="entry name" value="MFS"/>
    <property type="match status" value="1"/>
</dbReference>
<dbReference type="PRINTS" id="PR00702">
    <property type="entry name" value="ACRIFLAVINRP"/>
</dbReference>
<dbReference type="Gene3D" id="3.30.2090.10">
    <property type="entry name" value="Multidrug efflux transporter AcrB TolC docking domain, DN and DC subdomains"/>
    <property type="match status" value="2"/>
</dbReference>
<feature type="transmembrane region" description="Helical" evidence="1">
    <location>
        <begin position="427"/>
        <end position="449"/>
    </location>
</feature>
<dbReference type="GO" id="GO:0042910">
    <property type="term" value="F:xenobiotic transmembrane transporter activity"/>
    <property type="evidence" value="ECO:0007669"/>
    <property type="project" value="TreeGrafter"/>
</dbReference>
<dbReference type="SUPFAM" id="SSF82693">
    <property type="entry name" value="Multidrug efflux transporter AcrB pore domain, PN1, PN2, PC1 and PC2 subdomains"/>
    <property type="match status" value="2"/>
</dbReference>
<dbReference type="InterPro" id="IPR001036">
    <property type="entry name" value="Acrflvin-R"/>
</dbReference>
<gene>
    <name evidence="2" type="primary">acrB</name>
    <name evidence="2" type="ORF">GCM10010954_23310</name>
</gene>
<keyword evidence="1" id="KW-1133">Transmembrane helix</keyword>
<comment type="caution">
    <text evidence="2">The sequence shown here is derived from an EMBL/GenBank/DDBJ whole genome shotgun (WGS) entry which is preliminary data.</text>
</comment>
<dbReference type="PANTHER" id="PTHR32063">
    <property type="match status" value="1"/>
</dbReference>
<reference evidence="2" key="1">
    <citation type="journal article" date="2014" name="Int. J. Syst. Evol. Microbiol.">
        <title>Complete genome sequence of Corynebacterium casei LMG S-19264T (=DSM 44701T), isolated from a smear-ripened cheese.</title>
        <authorList>
            <consortium name="US DOE Joint Genome Institute (JGI-PGF)"/>
            <person name="Walter F."/>
            <person name="Albersmeier A."/>
            <person name="Kalinowski J."/>
            <person name="Ruckert C."/>
        </authorList>
    </citation>
    <scope>NUCLEOTIDE SEQUENCE</scope>
    <source>
        <strain evidence="2">CGMCC 1.12153</strain>
    </source>
</reference>
<evidence type="ECO:0000313" key="2">
    <source>
        <dbReference type="EMBL" id="GGF23784.1"/>
    </source>
</evidence>
<feature type="transmembrane region" description="Helical" evidence="1">
    <location>
        <begin position="455"/>
        <end position="478"/>
    </location>
</feature>
<dbReference type="GO" id="GO:0005886">
    <property type="term" value="C:plasma membrane"/>
    <property type="evidence" value="ECO:0007669"/>
    <property type="project" value="TreeGrafter"/>
</dbReference>
<keyword evidence="1" id="KW-0472">Membrane</keyword>